<comment type="caution">
    <text evidence="2">The sequence shown here is derived from an EMBL/GenBank/DDBJ whole genome shotgun (WGS) entry which is preliminary data.</text>
</comment>
<feature type="compositionally biased region" description="Polar residues" evidence="1">
    <location>
        <begin position="1188"/>
        <end position="1197"/>
    </location>
</feature>
<name>A0AAV4S056_9ARAC</name>
<accession>A0AAV4S056</accession>
<dbReference type="Proteomes" id="UP001054837">
    <property type="component" value="Unassembled WGS sequence"/>
</dbReference>
<protein>
    <submittedName>
        <fullName evidence="2">Uncharacterized protein</fullName>
    </submittedName>
</protein>
<gene>
    <name evidence="2" type="ORF">CDAR_612281</name>
</gene>
<evidence type="ECO:0000313" key="2">
    <source>
        <dbReference type="EMBL" id="GIY26744.1"/>
    </source>
</evidence>
<dbReference type="EMBL" id="BPLQ01006967">
    <property type="protein sequence ID" value="GIY26744.1"/>
    <property type="molecule type" value="Genomic_DNA"/>
</dbReference>
<evidence type="ECO:0000256" key="1">
    <source>
        <dbReference type="SAM" id="MobiDB-lite"/>
    </source>
</evidence>
<reference evidence="2 3" key="1">
    <citation type="submission" date="2021-06" db="EMBL/GenBank/DDBJ databases">
        <title>Caerostris darwini draft genome.</title>
        <authorList>
            <person name="Kono N."/>
            <person name="Arakawa K."/>
        </authorList>
    </citation>
    <scope>NUCLEOTIDE SEQUENCE [LARGE SCALE GENOMIC DNA]</scope>
</reference>
<organism evidence="2 3">
    <name type="scientific">Caerostris darwini</name>
    <dbReference type="NCBI Taxonomy" id="1538125"/>
    <lineage>
        <taxon>Eukaryota</taxon>
        <taxon>Metazoa</taxon>
        <taxon>Ecdysozoa</taxon>
        <taxon>Arthropoda</taxon>
        <taxon>Chelicerata</taxon>
        <taxon>Arachnida</taxon>
        <taxon>Araneae</taxon>
        <taxon>Araneomorphae</taxon>
        <taxon>Entelegynae</taxon>
        <taxon>Araneoidea</taxon>
        <taxon>Araneidae</taxon>
        <taxon>Caerostris</taxon>
    </lineage>
</organism>
<proteinExistence type="predicted"/>
<evidence type="ECO:0000313" key="3">
    <source>
        <dbReference type="Proteomes" id="UP001054837"/>
    </source>
</evidence>
<keyword evidence="3" id="KW-1185">Reference proteome</keyword>
<sequence>MLSTHQEISYEPSTSDYEKSVIIDKNIPIKNLNLRTWKNLTEDLFAEEMSMLSTHQEITSKPPASDHQKSATDIIDKNIPVNNLNWRTWKNLTQDLFAEEMSMLSTHQENSSKPSTSDYEQSVIIDKNIPIKNLYFRAWKNLIQDLFAEELNMLSTPQEISSKPSTSENGKSATDIIDKNIPIKNLHLRAWKNLIQDLFAEEMDMLSTHQEFSTKPSTSDYEKSVIIEKNIPIKNLHLWTWKNLIQDLFAEEMSMLSTHQEISSKPSKSDHKKSATDIIDKIIPIKKLNLRTWKNLTQGLFDEEMSMLSTQQEISSKPPTSYHQKSATDIIDKNIPVNNLNWRTWKNLTQDLFAEEMSMLSTHQENSSKPSTSDYEQSVIIDKNIPIKNLYFRAWKNLIQDLFAEELNMLSTLQEISSKPSTSDYEKSATDIIDKNIPIKNLHLRAWKNLIQDLFAEERDMLSTHQEISSKPSTSDYEKSATDIIDKNIPIKNLHLRAWKNLIRDLFAEERDMLSTHQEISSKPSTRDYEKSATDIIDKNIPIKNLHLRAWKNLIQDLFAEERDMLSTHQEISSKPSTSDYEKSATDIIDKSIPIKNLHLRAWKTLIRDLFAEERDMLSTHQEISSKPSTSDHKKSATDIIDKNIPVNNLNWRTWKNLTQDLFAEEMSMLSTPQEISSKPSTSDHEKSVIIDKNIPIKNLHLRTWKNLIQDLFAEELNMLSTHQEISSKASTSDHKNSATDIIDKIIPIKNVNLRTWKNLTQDLFDEEMSMLRTLEEITSKPQTSDHQKSATDIIDKNSPVKKLNWRAWKNLTQDLFAEEMSMLSTPQQISSKPSTSDHEKSATDIIDKKIPIKNLYLRAWKNLIQDLFAEERDMLSTHQEISSKFSTSDYEKSVIIDKNVPIKNLNLKTWKNLTEDLVAEEISMLSTHQEITSKPPASDHQKSATDNIDKNIPVNNLNWRTWKNLTQDLFAEEMSMLSTHQENSSKPSTSDYEQSVIIDKNIPIKNLYFRAWKNLIQDLFAEELNMLSTLQEISSKPSTSDYEKSATDIIDKNIPIKNLHLRAWKNLIQDLFAEELNMLSTHQEISSKPSTSDHEKSATDIIDKNILIKNLNLRAWKNLIQDLFAEERDMLSTHQEISSKPSTSDYEKSASDIIDKNIPIKNLHLRAWKNLIQDLFAEELNMLSTHQEISSKPSTSDQKKSATDINDQNIPIKNLNLRTWKNLTQDLFDEEMSMLSTHQEISSKPSTSDYEKSATDIIDKNIPVKNLNLRTWKNLIQDLFAEEMNMLSTPQEISSKPSTSDHEKSATDIIDKNILIKNLHLRTWKNLIQDLFAAERDMLRTHQEISSKPSTIDYEKSVIIDKNIPVKNLNLRTLKNLTEDLFAEEMSMLSTHQEITSKPPTSDHQKSATDIIDKNIPEKNLNWRTWKNLTQDLFAEEMNMLSTHQEISPKPSTRDHIKSAADNIDRNIPIRNMHLRAWKNLIRDLFAEELNMLSTHQEISTKPSTIHIKKFFKPQQVTESSDKNIPIKNLHLRTSTTSDHKKSPADNIDKYNRIQNLHFRAWKNLIQDLFAEELNMLNTHQEISSKLSTSAHEKSATDIIDKNIPIKNLHLRAWKNLIQDLFAKELNMLSTPQEISSKPSTSDHEKSATDIIDKNILIKNLHLRTWTNLIQDLFAAERDMLRTHQEISSKPSTSDYEKYVIIDKNIPIKNLHLRRWKNLMQDLFAEEMNMLSTHQENLSKSSTSDHKKSPADNIDKNIGIKNLHFRAWKNLIQDLFAAEMNMLSTHQEISSKHSTSDYEKPVIIDKNVPIKNLNLRTLKNLTEDLFAEEMSMLSTHQEITSKPPTSDHQKSATDIIDKSIPEKNLNWRIWKNLTQDLFAEEMNMLSTHQEISPKPSTRDHIKSAADNIDRNIPIRNMHFRSWKNLIRDLFAEERDMLSTHQEISSKPSTIDYEKSVIIDKNIPIKNLNLRAWKNLIQDLFADELNMLSTHQEISSKPSTSDYGKSVIIDKTIPITNLNLRAWKNLIQDLFAEELNMLSTHQEISPKPSTSDNEKSVTDIINRKNIPIKNLHLRAWKNLIRDLFAEERDMLSTHQEILSKTSTSDHEKSVIIDKNIPIKNFHLRTWKNLIQDLFVNERNVLSTQEKFSFTPSTSDYEKSITDIIYRKIIQSKTCI</sequence>
<feature type="region of interest" description="Disordered" evidence="1">
    <location>
        <begin position="1188"/>
        <end position="1207"/>
    </location>
</feature>